<evidence type="ECO:0000256" key="6">
    <source>
        <dbReference type="ARBA" id="ARBA00023242"/>
    </source>
</evidence>
<name>A0A6A5HNB2_CAERE</name>
<dbReference type="InterPro" id="IPR013854">
    <property type="entry name" value="TF_AP2_C"/>
</dbReference>
<evidence type="ECO:0000256" key="1">
    <source>
        <dbReference type="ARBA" id="ARBA00004123"/>
    </source>
</evidence>
<sequence length="364" mass="40042">MNAESIVGNQKFVLNSVDVDTIPIQVEIVYSDRESLLGCFHVLATPDELKSENLVQEQSYNHQSVMELNIIAKEERSQNSSAPNYPNGAAPAQQHSVLNNLVSSQNSGSSEGNAVSPHSQVELPEGFTSKRDICIDGIPAGFEKEDPQLDHFSLVAGRTSTSHTPVFYNVTTSEVDRRINGIEKLNSSSIACTLKKSKVRNGGEILRKKLEGRGVDLVLNTRQNASPNSIISLTEAEAVHFGKDLDEAIDNGYPQAELAEEFAREALSQENVKLESLLNTEAFMECMSSLNNIISSVVPPCTGLRPKASNNLSLNLGMEEFSQATHGMGIMTNHLWLRELTTLGTDMTKMMKERMEMKKKDDTK</sequence>
<evidence type="ECO:0000256" key="5">
    <source>
        <dbReference type="ARBA" id="ARBA00023163"/>
    </source>
</evidence>
<dbReference type="PANTHER" id="PTHR10812">
    <property type="entry name" value="TRANSCRIPTION FACTOR AP-2"/>
    <property type="match status" value="1"/>
</dbReference>
<feature type="region of interest" description="Disordered" evidence="7">
    <location>
        <begin position="102"/>
        <end position="122"/>
    </location>
</feature>
<evidence type="ECO:0000256" key="4">
    <source>
        <dbReference type="ARBA" id="ARBA00023125"/>
    </source>
</evidence>
<comment type="subcellular location">
    <subcellularLocation>
        <location evidence="1">Nucleus</location>
    </subcellularLocation>
</comment>
<dbReference type="GO" id="GO:0042127">
    <property type="term" value="P:regulation of cell population proliferation"/>
    <property type="evidence" value="ECO:0007669"/>
    <property type="project" value="TreeGrafter"/>
</dbReference>
<reference evidence="9 10" key="1">
    <citation type="submission" date="2019-12" db="EMBL/GenBank/DDBJ databases">
        <title>Chromosome-level assembly of the Caenorhabditis remanei genome.</title>
        <authorList>
            <person name="Teterina A.A."/>
            <person name="Willis J.H."/>
            <person name="Phillips P.C."/>
        </authorList>
    </citation>
    <scope>NUCLEOTIDE SEQUENCE [LARGE SCALE GENOMIC DNA]</scope>
    <source>
        <strain evidence="9 10">PX506</strain>
        <tissue evidence="9">Whole organism</tissue>
    </source>
</reference>
<dbReference type="GO" id="GO:0005634">
    <property type="term" value="C:nucleus"/>
    <property type="evidence" value="ECO:0007669"/>
    <property type="project" value="UniProtKB-SubCell"/>
</dbReference>
<evidence type="ECO:0000313" key="10">
    <source>
        <dbReference type="Proteomes" id="UP000483820"/>
    </source>
</evidence>
<dbReference type="PANTHER" id="PTHR10812:SF15">
    <property type="entry name" value="TRANSCRIPTION FACTOR APTF-2"/>
    <property type="match status" value="1"/>
</dbReference>
<accession>A0A6A5HNB2</accession>
<gene>
    <name evidence="9" type="ORF">GCK72_008108</name>
</gene>
<dbReference type="KEGG" id="crq:GCK72_008108"/>
<keyword evidence="5" id="KW-0804">Transcription</keyword>
<dbReference type="Proteomes" id="UP000483820">
    <property type="component" value="Chromosome II"/>
</dbReference>
<keyword evidence="3" id="KW-0805">Transcription regulation</keyword>
<dbReference type="EMBL" id="WUAV01000002">
    <property type="protein sequence ID" value="KAF1768146.1"/>
    <property type="molecule type" value="Genomic_DNA"/>
</dbReference>
<feature type="compositionally biased region" description="Low complexity" evidence="7">
    <location>
        <begin position="102"/>
        <end position="113"/>
    </location>
</feature>
<dbReference type="RefSeq" id="XP_003105784.2">
    <property type="nucleotide sequence ID" value="XM_003105736.2"/>
</dbReference>
<evidence type="ECO:0000259" key="8">
    <source>
        <dbReference type="Pfam" id="PF03299"/>
    </source>
</evidence>
<dbReference type="GeneID" id="9807040"/>
<dbReference type="GO" id="GO:0000981">
    <property type="term" value="F:DNA-binding transcription factor activity, RNA polymerase II-specific"/>
    <property type="evidence" value="ECO:0007669"/>
    <property type="project" value="TreeGrafter"/>
</dbReference>
<evidence type="ECO:0000313" key="9">
    <source>
        <dbReference type="EMBL" id="KAF1768146.1"/>
    </source>
</evidence>
<evidence type="ECO:0000256" key="3">
    <source>
        <dbReference type="ARBA" id="ARBA00023015"/>
    </source>
</evidence>
<dbReference type="Pfam" id="PF03299">
    <property type="entry name" value="TF_AP-2"/>
    <property type="match status" value="1"/>
</dbReference>
<dbReference type="GO" id="GO:0000977">
    <property type="term" value="F:RNA polymerase II transcription regulatory region sequence-specific DNA binding"/>
    <property type="evidence" value="ECO:0007669"/>
    <property type="project" value="TreeGrafter"/>
</dbReference>
<protein>
    <recommendedName>
        <fullName evidence="8">Transcription factor AP-2 C-terminal domain-containing protein</fullName>
    </recommendedName>
</protein>
<dbReference type="AlphaFoldDB" id="A0A6A5HNB2"/>
<proteinExistence type="inferred from homology"/>
<organism evidence="9 10">
    <name type="scientific">Caenorhabditis remanei</name>
    <name type="common">Caenorhabditis vulgaris</name>
    <dbReference type="NCBI Taxonomy" id="31234"/>
    <lineage>
        <taxon>Eukaryota</taxon>
        <taxon>Metazoa</taxon>
        <taxon>Ecdysozoa</taxon>
        <taxon>Nematoda</taxon>
        <taxon>Chromadorea</taxon>
        <taxon>Rhabditida</taxon>
        <taxon>Rhabditina</taxon>
        <taxon>Rhabditomorpha</taxon>
        <taxon>Rhabditoidea</taxon>
        <taxon>Rhabditidae</taxon>
        <taxon>Peloderinae</taxon>
        <taxon>Caenorhabditis</taxon>
    </lineage>
</organism>
<dbReference type="CTD" id="9807040"/>
<comment type="caution">
    <text evidence="9">The sequence shown here is derived from an EMBL/GenBank/DDBJ whole genome shotgun (WGS) entry which is preliminary data.</text>
</comment>
<evidence type="ECO:0000256" key="7">
    <source>
        <dbReference type="SAM" id="MobiDB-lite"/>
    </source>
</evidence>
<comment type="similarity">
    <text evidence="2">Belongs to the AP-2 family.</text>
</comment>
<feature type="domain" description="Transcription factor AP-2 C-terminal" evidence="8">
    <location>
        <begin position="152"/>
        <end position="347"/>
    </location>
</feature>
<keyword evidence="4" id="KW-0238">DNA-binding</keyword>
<dbReference type="InterPro" id="IPR004979">
    <property type="entry name" value="TF_AP2"/>
</dbReference>
<keyword evidence="6" id="KW-0539">Nucleus</keyword>
<evidence type="ECO:0000256" key="2">
    <source>
        <dbReference type="ARBA" id="ARBA00007770"/>
    </source>
</evidence>